<evidence type="ECO:0000313" key="2">
    <source>
        <dbReference type="Proteomes" id="UP000199682"/>
    </source>
</evidence>
<organism evidence="1 2">
    <name type="scientific">Lentzea albidocapillata subsp. violacea</name>
    <dbReference type="NCBI Taxonomy" id="128104"/>
    <lineage>
        <taxon>Bacteria</taxon>
        <taxon>Bacillati</taxon>
        <taxon>Actinomycetota</taxon>
        <taxon>Actinomycetes</taxon>
        <taxon>Pseudonocardiales</taxon>
        <taxon>Pseudonocardiaceae</taxon>
        <taxon>Lentzea</taxon>
    </lineage>
</organism>
<reference evidence="2" key="1">
    <citation type="submission" date="2016-10" db="EMBL/GenBank/DDBJ databases">
        <authorList>
            <person name="Varghese N."/>
            <person name="Submissions S."/>
        </authorList>
    </citation>
    <scope>NUCLEOTIDE SEQUENCE [LARGE SCALE GENOMIC DNA]</scope>
    <source>
        <strain evidence="2">DSM 44796</strain>
    </source>
</reference>
<dbReference type="EMBL" id="FNET01000020">
    <property type="protein sequence ID" value="SDM33102.1"/>
    <property type="molecule type" value="Genomic_DNA"/>
</dbReference>
<sequence>MSEQGHLPAGTNEDMPKLLNIATALLATIALTASPALAEPEPVKATADFQEALFTPVDGVLDLEETAEGIKVSGVFQKGFSSDVPSDYQLVVLDGAEVVLDFSKDFQKVAEIEAAEVAEFEFVTETRQKIADLRNEDLVVRQLVDVAAGIKVLAEIGRARIVKTEVR</sequence>
<dbReference type="Proteomes" id="UP000199682">
    <property type="component" value="Unassembled WGS sequence"/>
</dbReference>
<accession>A0A1G9SCI4</accession>
<gene>
    <name evidence="1" type="ORF">SAMN04488074_1208</name>
</gene>
<name>A0A1G9SCI4_9PSEU</name>
<protein>
    <submittedName>
        <fullName evidence="1">Uncharacterized protein</fullName>
    </submittedName>
</protein>
<evidence type="ECO:0000313" key="1">
    <source>
        <dbReference type="EMBL" id="SDM33102.1"/>
    </source>
</evidence>
<proteinExistence type="predicted"/>
<dbReference type="AlphaFoldDB" id="A0A1G9SCI4"/>